<dbReference type="SUPFAM" id="SSF55073">
    <property type="entry name" value="Nucleotide cyclase"/>
    <property type="match status" value="1"/>
</dbReference>
<keyword evidence="1" id="KW-0812">Transmembrane</keyword>
<feature type="transmembrane region" description="Helical" evidence="1">
    <location>
        <begin position="195"/>
        <end position="214"/>
    </location>
</feature>
<dbReference type="SMART" id="SM00052">
    <property type="entry name" value="EAL"/>
    <property type="match status" value="1"/>
</dbReference>
<dbReference type="AlphaFoldDB" id="A0A4Q7NRU7"/>
<accession>A0A4Q7NRU7</accession>
<keyword evidence="1" id="KW-1133">Transmembrane helix</keyword>
<dbReference type="InterPro" id="IPR000160">
    <property type="entry name" value="GGDEF_dom"/>
</dbReference>
<dbReference type="Gene3D" id="3.20.20.450">
    <property type="entry name" value="EAL domain"/>
    <property type="match status" value="1"/>
</dbReference>
<sequence length="806" mass="84878">MRGSPHWRALPALLTGCFVALTAVTALALPAALTSAPPAVTTLAGCIATLVLGRILGISVRFGRQEVYLTWSEAAFVISLLLLPLPWLVVAVGLSASSSTLLLRRAPSRILVNTTHAAVGATAGGAAYHALSGMPRLHAPLPWAPLDVPVGSGVGIAVAAVVFTLTAELVVSAAIAASSGQRLRAVLGEGARPSLVMLLGNVAAGLGVLALVSWEPRMLLALPPLLIAAHIAYRHRVDATLERDTWNGLSSATARLASLHPEEVVRHALDDLTALFRADEIAVTLVEQELAAYSVLPRAESPETSVTRSLGDVSGYLGELTLGFAAPLALTPREEASLTTYASLLTTALRNAALHQRRAHEALHDALTGLPNRAFLLETGGALTAADQVARRTSALLLIDLDGFKGVNDAFGHAAGDQLLLEVARRLAHDLPDALVSRLGGDEFVVLLTGQTGRDAATLKAGVVRAALAAPVRLGEVELALDASIGIAEAGPTEAVAVAELLRRADVAMYQAKRERTGIETYTAAYEKDSAHRLSLVPELREALAAGEIVPYFQPKVDLATGTVVGAEALARWLHPRRGLVPPGSFMPVIEATSLVTEFTLGILDSALEQNAAWAAAGRPLPVAVNLSARLLLDQGLPERVAAMLRTHGVPAARLVLEITETVALSDLDVVESVLDGLHRVGVALSVDDFGTGYSSLTFLSRTQLHEIKIDRSFVDGMLHKPGDEAIVRATVELGRAFGLHVVAEGVETEGQRLRLLELGCETAQGFFFSRPVPGEEFARMVSGEPLLAREVPGQPARHLHAVRPA</sequence>
<organism evidence="4 5">
    <name type="scientific">Motilibacter rhizosphaerae</name>
    <dbReference type="NCBI Taxonomy" id="598652"/>
    <lineage>
        <taxon>Bacteria</taxon>
        <taxon>Bacillati</taxon>
        <taxon>Actinomycetota</taxon>
        <taxon>Actinomycetes</taxon>
        <taxon>Motilibacterales</taxon>
        <taxon>Motilibacteraceae</taxon>
        <taxon>Motilibacter</taxon>
    </lineage>
</organism>
<dbReference type="Gene3D" id="3.30.70.270">
    <property type="match status" value="1"/>
</dbReference>
<protein>
    <submittedName>
        <fullName evidence="4">Diguanylate cyclase/phosphodiesterase</fullName>
    </submittedName>
</protein>
<feature type="domain" description="GGDEF" evidence="3">
    <location>
        <begin position="392"/>
        <end position="527"/>
    </location>
</feature>
<feature type="transmembrane region" description="Helical" evidence="1">
    <location>
        <begin position="38"/>
        <end position="62"/>
    </location>
</feature>
<dbReference type="Proteomes" id="UP000293638">
    <property type="component" value="Unassembled WGS sequence"/>
</dbReference>
<reference evidence="4 5" key="1">
    <citation type="submission" date="2019-02" db="EMBL/GenBank/DDBJ databases">
        <title>Genomic Encyclopedia of Type Strains, Phase IV (KMG-IV): sequencing the most valuable type-strain genomes for metagenomic binning, comparative biology and taxonomic classification.</title>
        <authorList>
            <person name="Goeker M."/>
        </authorList>
    </citation>
    <scope>NUCLEOTIDE SEQUENCE [LARGE SCALE GENOMIC DNA]</scope>
    <source>
        <strain evidence="4 5">DSM 45622</strain>
    </source>
</reference>
<dbReference type="GO" id="GO:0071111">
    <property type="term" value="F:cyclic-guanylate-specific phosphodiesterase activity"/>
    <property type="evidence" value="ECO:0007669"/>
    <property type="project" value="InterPro"/>
</dbReference>
<feature type="transmembrane region" description="Helical" evidence="1">
    <location>
        <begin position="74"/>
        <end position="96"/>
    </location>
</feature>
<dbReference type="InterPro" id="IPR043128">
    <property type="entry name" value="Rev_trsase/Diguanyl_cyclase"/>
</dbReference>
<dbReference type="SUPFAM" id="SSF141868">
    <property type="entry name" value="EAL domain-like"/>
    <property type="match status" value="1"/>
</dbReference>
<name>A0A4Q7NRU7_9ACTN</name>
<evidence type="ECO:0000313" key="4">
    <source>
        <dbReference type="EMBL" id="RZS89570.1"/>
    </source>
</evidence>
<dbReference type="SMART" id="SM00267">
    <property type="entry name" value="GGDEF"/>
    <property type="match status" value="1"/>
</dbReference>
<dbReference type="InterPro" id="IPR035919">
    <property type="entry name" value="EAL_sf"/>
</dbReference>
<dbReference type="PANTHER" id="PTHR33121:SF70">
    <property type="entry name" value="SIGNALING PROTEIN YKOW"/>
    <property type="match status" value="1"/>
</dbReference>
<dbReference type="CDD" id="cd01948">
    <property type="entry name" value="EAL"/>
    <property type="match status" value="1"/>
</dbReference>
<keyword evidence="5" id="KW-1185">Reference proteome</keyword>
<dbReference type="InterPro" id="IPR001633">
    <property type="entry name" value="EAL_dom"/>
</dbReference>
<evidence type="ECO:0000259" key="3">
    <source>
        <dbReference type="PROSITE" id="PS50887"/>
    </source>
</evidence>
<dbReference type="PROSITE" id="PS50887">
    <property type="entry name" value="GGDEF"/>
    <property type="match status" value="1"/>
</dbReference>
<dbReference type="InterPro" id="IPR050706">
    <property type="entry name" value="Cyclic-di-GMP_PDE-like"/>
</dbReference>
<evidence type="ECO:0000256" key="1">
    <source>
        <dbReference type="SAM" id="Phobius"/>
    </source>
</evidence>
<dbReference type="PANTHER" id="PTHR33121">
    <property type="entry name" value="CYCLIC DI-GMP PHOSPHODIESTERASE PDEF"/>
    <property type="match status" value="1"/>
</dbReference>
<keyword evidence="1" id="KW-0472">Membrane</keyword>
<proteinExistence type="predicted"/>
<comment type="caution">
    <text evidence="4">The sequence shown here is derived from an EMBL/GenBank/DDBJ whole genome shotgun (WGS) entry which is preliminary data.</text>
</comment>
<dbReference type="EMBL" id="SGXD01000002">
    <property type="protein sequence ID" value="RZS89570.1"/>
    <property type="molecule type" value="Genomic_DNA"/>
</dbReference>
<dbReference type="PROSITE" id="PS50883">
    <property type="entry name" value="EAL"/>
    <property type="match status" value="1"/>
</dbReference>
<feature type="transmembrane region" description="Helical" evidence="1">
    <location>
        <begin position="150"/>
        <end position="175"/>
    </location>
</feature>
<evidence type="ECO:0000259" key="2">
    <source>
        <dbReference type="PROSITE" id="PS50883"/>
    </source>
</evidence>
<dbReference type="Pfam" id="PF00990">
    <property type="entry name" value="GGDEF"/>
    <property type="match status" value="1"/>
</dbReference>
<dbReference type="NCBIfam" id="TIGR00254">
    <property type="entry name" value="GGDEF"/>
    <property type="match status" value="1"/>
</dbReference>
<dbReference type="InterPro" id="IPR029787">
    <property type="entry name" value="Nucleotide_cyclase"/>
</dbReference>
<evidence type="ECO:0000313" key="5">
    <source>
        <dbReference type="Proteomes" id="UP000293638"/>
    </source>
</evidence>
<feature type="domain" description="EAL" evidence="2">
    <location>
        <begin position="533"/>
        <end position="786"/>
    </location>
</feature>
<dbReference type="Pfam" id="PF00563">
    <property type="entry name" value="EAL"/>
    <property type="match status" value="1"/>
</dbReference>
<dbReference type="CDD" id="cd01949">
    <property type="entry name" value="GGDEF"/>
    <property type="match status" value="1"/>
</dbReference>
<gene>
    <name evidence="4" type="ORF">EV189_1337</name>
</gene>